<gene>
    <name evidence="8" type="ORF">SAMN04487909_12750</name>
</gene>
<dbReference type="InterPro" id="IPR036188">
    <property type="entry name" value="FAD/NAD-bd_sf"/>
</dbReference>
<dbReference type="AlphaFoldDB" id="A0A1G8WA15"/>
<feature type="binding site" evidence="6">
    <location>
        <position position="45"/>
    </location>
    <ligand>
        <name>FAD</name>
        <dbReference type="ChEBI" id="CHEBI:57692"/>
    </ligand>
</feature>
<feature type="binding site" evidence="6">
    <location>
        <position position="37"/>
    </location>
    <ligand>
        <name>FAD</name>
        <dbReference type="ChEBI" id="CHEBI:57692"/>
    </ligand>
</feature>
<evidence type="ECO:0000256" key="3">
    <source>
        <dbReference type="ARBA" id="ARBA00022827"/>
    </source>
</evidence>
<keyword evidence="5 6" id="KW-0560">Oxidoreductase</keyword>
<evidence type="ECO:0000256" key="6">
    <source>
        <dbReference type="HAMAP-Rule" id="MF_01685"/>
    </source>
</evidence>
<comment type="caution">
    <text evidence="6">Lacks conserved residue(s) required for the propagation of feature annotation.</text>
</comment>
<keyword evidence="4 6" id="KW-0521">NADP</keyword>
<dbReference type="GO" id="GO:0050660">
    <property type="term" value="F:flavin adenine dinucleotide binding"/>
    <property type="evidence" value="ECO:0007669"/>
    <property type="project" value="UniProtKB-UniRule"/>
</dbReference>
<evidence type="ECO:0000256" key="4">
    <source>
        <dbReference type="ARBA" id="ARBA00022857"/>
    </source>
</evidence>
<comment type="catalytic activity">
    <reaction evidence="6">
        <text>2 reduced [2Fe-2S]-[ferredoxin] + NADP(+) + H(+) = 2 oxidized [2Fe-2S]-[ferredoxin] + NADPH</text>
        <dbReference type="Rhea" id="RHEA:20125"/>
        <dbReference type="Rhea" id="RHEA-COMP:10000"/>
        <dbReference type="Rhea" id="RHEA-COMP:10001"/>
        <dbReference type="ChEBI" id="CHEBI:15378"/>
        <dbReference type="ChEBI" id="CHEBI:33737"/>
        <dbReference type="ChEBI" id="CHEBI:33738"/>
        <dbReference type="ChEBI" id="CHEBI:57783"/>
        <dbReference type="ChEBI" id="CHEBI:58349"/>
        <dbReference type="EC" id="1.18.1.2"/>
    </reaction>
</comment>
<dbReference type="Proteomes" id="UP000182836">
    <property type="component" value="Unassembled WGS sequence"/>
</dbReference>
<organism evidence="8 9">
    <name type="scientific">Aneurinibacillus migulanus</name>
    <name type="common">Bacillus migulanus</name>
    <dbReference type="NCBI Taxonomy" id="47500"/>
    <lineage>
        <taxon>Bacteria</taxon>
        <taxon>Bacillati</taxon>
        <taxon>Bacillota</taxon>
        <taxon>Bacilli</taxon>
        <taxon>Bacillales</taxon>
        <taxon>Paenibacillaceae</taxon>
        <taxon>Aneurinibacillus group</taxon>
        <taxon>Aneurinibacillus</taxon>
    </lineage>
</organism>
<dbReference type="SUPFAM" id="SSF51905">
    <property type="entry name" value="FAD/NAD(P)-binding domain"/>
    <property type="match status" value="1"/>
</dbReference>
<dbReference type="PANTHER" id="PTHR48105">
    <property type="entry name" value="THIOREDOXIN REDUCTASE 1-RELATED-RELATED"/>
    <property type="match status" value="1"/>
</dbReference>
<dbReference type="GO" id="GO:0004324">
    <property type="term" value="F:ferredoxin-NADP+ reductase activity"/>
    <property type="evidence" value="ECO:0007669"/>
    <property type="project" value="UniProtKB-UniRule"/>
</dbReference>
<evidence type="ECO:0000313" key="8">
    <source>
        <dbReference type="EMBL" id="SDJ74986.1"/>
    </source>
</evidence>
<feature type="binding site" evidence="6">
    <location>
        <position position="89"/>
    </location>
    <ligand>
        <name>FAD</name>
        <dbReference type="ChEBI" id="CHEBI:57692"/>
    </ligand>
</feature>
<dbReference type="Pfam" id="PF07992">
    <property type="entry name" value="Pyr_redox_2"/>
    <property type="match status" value="1"/>
</dbReference>
<evidence type="ECO:0000256" key="5">
    <source>
        <dbReference type="ARBA" id="ARBA00023002"/>
    </source>
</evidence>
<evidence type="ECO:0000256" key="1">
    <source>
        <dbReference type="ARBA" id="ARBA00011738"/>
    </source>
</evidence>
<feature type="binding site" evidence="6">
    <location>
        <position position="332"/>
    </location>
    <ligand>
        <name>FAD</name>
        <dbReference type="ChEBI" id="CHEBI:57692"/>
    </ligand>
</feature>
<dbReference type="HAMAP" id="MF_01685">
    <property type="entry name" value="FENR2"/>
    <property type="match status" value="1"/>
</dbReference>
<sequence length="353" mass="38891">MVNLEQLYDVTIIGGGPAGLFSAFYSGLREMKTKIIEFQPFLGGKVHVYPEKMIWDVGGLTPVPGEQLINQMVQQGLTFEPEVVLGEKVTSIDKNEEGLFIVQTASHQKHFSKTVILAIGGGILKPMKLEIEGAERFEITNLHYTVKSLERFKGKTVLISGGGNAAVDWANELEPIAKKVYLTYRKDMLKGHEAEISRLFNSSVECLLNTSIQKLIAGSDHESIEEVELISSENGKTIRLSVDEVIINHGYERDNELTSNSNLNIEMAEGFGVAGSPMSETSVPGLYAAGDILNHEGKLHLIAGAFQDAANAVNKAKQFIMPESSETGKVSSHNEIFREKNRELVKHLYAMKN</sequence>
<dbReference type="Gene3D" id="3.50.50.60">
    <property type="entry name" value="FAD/NAD(P)-binding domain"/>
    <property type="match status" value="2"/>
</dbReference>
<proteinExistence type="inferred from homology"/>
<dbReference type="PRINTS" id="PR00368">
    <property type="entry name" value="FADPNR"/>
</dbReference>
<feature type="domain" description="FAD/NAD(P)-binding" evidence="7">
    <location>
        <begin position="8"/>
        <end position="309"/>
    </location>
</feature>
<feature type="binding site" evidence="6">
    <location>
        <position position="49"/>
    </location>
    <ligand>
        <name>FAD</name>
        <dbReference type="ChEBI" id="CHEBI:57692"/>
    </ligand>
</feature>
<comment type="similarity">
    <text evidence="6">Belongs to the ferredoxin--NADP reductase type 2 family.</text>
</comment>
<dbReference type="EMBL" id="FNED01000027">
    <property type="protein sequence ID" value="SDJ74986.1"/>
    <property type="molecule type" value="Genomic_DNA"/>
</dbReference>
<dbReference type="InterPro" id="IPR050097">
    <property type="entry name" value="Ferredoxin-NADP_redctase_2"/>
</dbReference>
<reference evidence="8 9" key="1">
    <citation type="submission" date="2016-10" db="EMBL/GenBank/DDBJ databases">
        <authorList>
            <person name="de Groot N.N."/>
        </authorList>
    </citation>
    <scope>NUCLEOTIDE SEQUENCE [LARGE SCALE GENOMIC DNA]</scope>
    <source>
        <strain evidence="8 9">DSM 2895</strain>
    </source>
</reference>
<keyword evidence="2 6" id="KW-0285">Flavoprotein</keyword>
<evidence type="ECO:0000259" key="7">
    <source>
        <dbReference type="Pfam" id="PF07992"/>
    </source>
</evidence>
<keyword evidence="3 6" id="KW-0274">FAD</keyword>
<dbReference type="GO" id="GO:0050661">
    <property type="term" value="F:NADP binding"/>
    <property type="evidence" value="ECO:0007669"/>
    <property type="project" value="UniProtKB-UniRule"/>
</dbReference>
<dbReference type="InterPro" id="IPR023753">
    <property type="entry name" value="FAD/NAD-binding_dom"/>
</dbReference>
<comment type="cofactor">
    <cofactor evidence="6">
        <name>FAD</name>
        <dbReference type="ChEBI" id="CHEBI:57692"/>
    </cofactor>
    <text evidence="6">Binds 1 FAD per subunit.</text>
</comment>
<comment type="subunit">
    <text evidence="1 6">Homodimer.</text>
</comment>
<evidence type="ECO:0000313" key="9">
    <source>
        <dbReference type="Proteomes" id="UP000182836"/>
    </source>
</evidence>
<dbReference type="PRINTS" id="PR00469">
    <property type="entry name" value="PNDRDTASEII"/>
</dbReference>
<protein>
    <recommendedName>
        <fullName evidence="6">Ferredoxin--NADP reductase</fullName>
        <shortName evidence="6">FNR</shortName>
        <shortName evidence="6">Fd-NADP(+) reductase</shortName>
        <ecNumber evidence="6">1.18.1.2</ecNumber>
    </recommendedName>
</protein>
<evidence type="ECO:0000256" key="2">
    <source>
        <dbReference type="ARBA" id="ARBA00022630"/>
    </source>
</evidence>
<dbReference type="InterPro" id="IPR022890">
    <property type="entry name" value="Fd--NADP_Rdtase_type_2"/>
</dbReference>
<name>A0A1G8WA15_ANEMI</name>
<accession>A0A1G8WA15</accession>
<feature type="binding site" evidence="6">
    <location>
        <position position="291"/>
    </location>
    <ligand>
        <name>FAD</name>
        <dbReference type="ChEBI" id="CHEBI:57692"/>
    </ligand>
</feature>
<feature type="binding site" evidence="6">
    <location>
        <position position="124"/>
    </location>
    <ligand>
        <name>FAD</name>
        <dbReference type="ChEBI" id="CHEBI:57692"/>
    </ligand>
</feature>
<dbReference type="EC" id="1.18.1.2" evidence="6"/>